<dbReference type="EMBL" id="AF200320">
    <property type="protein sequence ID" value="AAF64653.1"/>
    <property type="molecule type" value="Genomic_DNA"/>
</dbReference>
<dbReference type="AlphaFoldDB" id="Q9L8L5"/>
<evidence type="ECO:0000313" key="1">
    <source>
        <dbReference type="EMBL" id="AAF64653.1"/>
    </source>
</evidence>
<proteinExistence type="predicted"/>
<organism evidence="1">
    <name type="scientific">Bradyrhizobium japonicum</name>
    <dbReference type="NCBI Taxonomy" id="375"/>
    <lineage>
        <taxon>Bacteria</taxon>
        <taxon>Pseudomonadati</taxon>
        <taxon>Pseudomonadota</taxon>
        <taxon>Alphaproteobacteria</taxon>
        <taxon>Hyphomicrobiales</taxon>
        <taxon>Nitrobacteraceae</taxon>
        <taxon>Bradyrhizobium</taxon>
    </lineage>
</organism>
<protein>
    <submittedName>
        <fullName evidence="1">Uncharacterized protein</fullName>
    </submittedName>
</protein>
<name>Q9L8L5_BRAJP</name>
<accession>Q9L8L5</accession>
<reference evidence="1" key="1">
    <citation type="journal article" date="2004" name="Res. Microbiol.">
        <title>A novel genetic locus outside the symbiotic island is required for effective symbiosis of Bradyrhizobium japonicum with soybean Glycine max.</title>
        <authorList>
            <person name="Becker B.U."/>
            <person name="Bonnard N."/>
            <person name="Boiffin V."/>
            <person name="Morschel E."/>
            <person name="Tresierra A."/>
            <person name="Muller P."/>
        </authorList>
    </citation>
    <scope>NUCLEOTIDE SEQUENCE</scope>
    <source>
        <strain evidence="1">110spc4</strain>
    </source>
</reference>
<sequence>MAAPRKRRCRPPPRSPSCWIATICRSPTSTCGRRRANGGSLRPIARSEFLWTIASARLLISAIVGSGARRMRPARAAMCSLVSARMSRSRIIWRN</sequence>